<dbReference type="InterPro" id="IPR014710">
    <property type="entry name" value="RmlC-like_jellyroll"/>
</dbReference>
<sequence>MMLKPFAIATLALSMLDGAAAAEPELQISRAASRQAQAAPAQNFTGSVKVEMLFTPAGPDRTSAGSVTFSPGARTAWHTHPLGQTLIVTAGVGRIQRWGGAIEEIRPGDVVRIPPHTKHWHGAAPGSPMTHIAIQEAQDGKTVDWLEQVSDAQYGTGTAAAKPLAQGPSVAQQRFGDVAPKLAQLTDDVLFGDVWARPGLSRRDRSLVTVSALIAMNRPDQLRSHLALARQNGLSEAELVEALTHLAFYAGWPSAVTAADVAKEVFNRKPQ</sequence>
<feature type="signal peptide" evidence="1">
    <location>
        <begin position="1"/>
        <end position="22"/>
    </location>
</feature>
<dbReference type="InterPro" id="IPR029032">
    <property type="entry name" value="AhpD-like"/>
</dbReference>
<dbReference type="PANTHER" id="PTHR43698:SF1">
    <property type="entry name" value="BLL4564 PROTEIN"/>
    <property type="match status" value="1"/>
</dbReference>
<dbReference type="SUPFAM" id="SSF69118">
    <property type="entry name" value="AhpD-like"/>
    <property type="match status" value="1"/>
</dbReference>
<evidence type="ECO:0000313" key="5">
    <source>
        <dbReference type="Proteomes" id="UP001056132"/>
    </source>
</evidence>
<reference evidence="4" key="2">
    <citation type="submission" date="2022-05" db="EMBL/GenBank/DDBJ databases">
        <authorList>
            <person name="Kunte H.-J."/>
        </authorList>
    </citation>
    <scope>NUCLEOTIDE SEQUENCE</scope>
    <source>
        <strain evidence="4">G5</strain>
    </source>
</reference>
<dbReference type="Gene3D" id="1.20.1290.10">
    <property type="entry name" value="AhpD-like"/>
    <property type="match status" value="1"/>
</dbReference>
<feature type="domain" description="Carboxymuconolactone decarboxylase-like" evidence="2">
    <location>
        <begin position="180"/>
        <end position="264"/>
    </location>
</feature>
<gene>
    <name evidence="4" type="ORF">M5D45_19990</name>
</gene>
<feature type="chain" id="PRO_5042029109" evidence="1">
    <location>
        <begin position="23"/>
        <end position="271"/>
    </location>
</feature>
<dbReference type="PANTHER" id="PTHR43698">
    <property type="entry name" value="RIBD C-TERMINAL DOMAIN CONTAINING PROTEIN"/>
    <property type="match status" value="1"/>
</dbReference>
<dbReference type="Gene3D" id="2.60.120.10">
    <property type="entry name" value="Jelly Rolls"/>
    <property type="match status" value="1"/>
</dbReference>
<dbReference type="Pfam" id="PF07883">
    <property type="entry name" value="Cupin_2"/>
    <property type="match status" value="1"/>
</dbReference>
<keyword evidence="1" id="KW-0732">Signal</keyword>
<dbReference type="CDD" id="cd02233">
    <property type="entry name" value="cupin_HNL-like"/>
    <property type="match status" value="1"/>
</dbReference>
<proteinExistence type="predicted"/>
<dbReference type="EMBL" id="CP097331">
    <property type="protein sequence ID" value="URF07485.1"/>
    <property type="molecule type" value="Genomic_DNA"/>
</dbReference>
<evidence type="ECO:0000259" key="2">
    <source>
        <dbReference type="Pfam" id="PF02627"/>
    </source>
</evidence>
<evidence type="ECO:0000256" key="1">
    <source>
        <dbReference type="SAM" id="SignalP"/>
    </source>
</evidence>
<dbReference type="RefSeq" id="WP_250025795.1">
    <property type="nucleotide sequence ID" value="NZ_CP097331.1"/>
</dbReference>
<protein>
    <submittedName>
        <fullName evidence="4">Carboxymuconolactone decarboxylase family protein</fullName>
    </submittedName>
</protein>
<dbReference type="InterPro" id="IPR013096">
    <property type="entry name" value="Cupin_2"/>
</dbReference>
<dbReference type="KEGG" id="ccam:M5D45_19990"/>
<evidence type="ECO:0000259" key="3">
    <source>
        <dbReference type="Pfam" id="PF07883"/>
    </source>
</evidence>
<dbReference type="GO" id="GO:0051920">
    <property type="term" value="F:peroxiredoxin activity"/>
    <property type="evidence" value="ECO:0007669"/>
    <property type="project" value="InterPro"/>
</dbReference>
<dbReference type="Pfam" id="PF02627">
    <property type="entry name" value="CMD"/>
    <property type="match status" value="1"/>
</dbReference>
<dbReference type="AlphaFoldDB" id="A0AAE9L5R0"/>
<reference evidence="4" key="1">
    <citation type="journal article" date="2022" name="Microbiol. Resour. Announc.">
        <title>Genome Sequence of Cupriavidus campinensis Strain G5, a Member of a Bacterial Consortium Capable of Polyethylene Degradation.</title>
        <authorList>
            <person name="Schneider B."/>
            <person name="Pfeiffer F."/>
            <person name="Dyall-Smith M."/>
            <person name="Kunte H.J."/>
        </authorList>
    </citation>
    <scope>NUCLEOTIDE SEQUENCE</scope>
    <source>
        <strain evidence="4">G5</strain>
    </source>
</reference>
<dbReference type="InterPro" id="IPR003779">
    <property type="entry name" value="CMD-like"/>
</dbReference>
<dbReference type="Proteomes" id="UP001056132">
    <property type="component" value="Chromosome 2"/>
</dbReference>
<dbReference type="InterPro" id="IPR011051">
    <property type="entry name" value="RmlC_Cupin_sf"/>
</dbReference>
<organism evidence="4 5">
    <name type="scientific">Cupriavidus campinensis</name>
    <dbReference type="NCBI Taxonomy" id="151783"/>
    <lineage>
        <taxon>Bacteria</taxon>
        <taxon>Pseudomonadati</taxon>
        <taxon>Pseudomonadota</taxon>
        <taxon>Betaproteobacteria</taxon>
        <taxon>Burkholderiales</taxon>
        <taxon>Burkholderiaceae</taxon>
        <taxon>Cupriavidus</taxon>
    </lineage>
</organism>
<dbReference type="InterPro" id="IPR047263">
    <property type="entry name" value="HNL-like_cupin"/>
</dbReference>
<feature type="domain" description="Cupin type-2" evidence="3">
    <location>
        <begin position="67"/>
        <end position="129"/>
    </location>
</feature>
<name>A0AAE9L5R0_9BURK</name>
<accession>A0AAE9L5R0</accession>
<dbReference type="SUPFAM" id="SSF51182">
    <property type="entry name" value="RmlC-like cupins"/>
    <property type="match status" value="1"/>
</dbReference>
<evidence type="ECO:0000313" key="4">
    <source>
        <dbReference type="EMBL" id="URF07485.1"/>
    </source>
</evidence>